<dbReference type="AlphaFoldDB" id="A0A814C3W1"/>
<name>A0A814C3W1_9BILA</name>
<dbReference type="EMBL" id="CAJNOI010000048">
    <property type="protein sequence ID" value="CAF0937941.1"/>
    <property type="molecule type" value="Genomic_DNA"/>
</dbReference>
<dbReference type="Proteomes" id="UP000663877">
    <property type="component" value="Unassembled WGS sequence"/>
</dbReference>
<gene>
    <name evidence="2" type="ORF">BJG266_LOCUS12477</name>
</gene>
<comment type="caution">
    <text evidence="2">The sequence shown here is derived from an EMBL/GenBank/DDBJ whole genome shotgun (WGS) entry which is preliminary data.</text>
</comment>
<feature type="coiled-coil region" evidence="1">
    <location>
        <begin position="463"/>
        <end position="497"/>
    </location>
</feature>
<evidence type="ECO:0000313" key="3">
    <source>
        <dbReference type="Proteomes" id="UP000663877"/>
    </source>
</evidence>
<evidence type="ECO:0000313" key="2">
    <source>
        <dbReference type="EMBL" id="CAF0937941.1"/>
    </source>
</evidence>
<evidence type="ECO:0000256" key="1">
    <source>
        <dbReference type="SAM" id="Coils"/>
    </source>
</evidence>
<organism evidence="2 3">
    <name type="scientific">Adineta steineri</name>
    <dbReference type="NCBI Taxonomy" id="433720"/>
    <lineage>
        <taxon>Eukaryota</taxon>
        <taxon>Metazoa</taxon>
        <taxon>Spiralia</taxon>
        <taxon>Gnathifera</taxon>
        <taxon>Rotifera</taxon>
        <taxon>Eurotatoria</taxon>
        <taxon>Bdelloidea</taxon>
        <taxon>Adinetida</taxon>
        <taxon>Adinetidae</taxon>
        <taxon>Adineta</taxon>
    </lineage>
</organism>
<proteinExistence type="predicted"/>
<accession>A0A814C3W1</accession>
<protein>
    <submittedName>
        <fullName evidence="2">Uncharacterized protein</fullName>
    </submittedName>
</protein>
<reference evidence="2" key="1">
    <citation type="submission" date="2021-02" db="EMBL/GenBank/DDBJ databases">
        <authorList>
            <person name="Nowell W R."/>
        </authorList>
    </citation>
    <scope>NUCLEOTIDE SEQUENCE</scope>
</reference>
<sequence length="559" mass="65183">MPALIWKYLSITKDSYGIVNLDKQCLQTIRDKFDEIYEDRDRDDDDLKDEYIVKLIGELGLVNDQTSSDYLNICVSGSIEYAEQGIKNRIRADREIIKLIPTDQVQPDPIIHPQISPNPTEPRKQVAEQEVTPLDKIICIVHQKSTKIEVDDFLRDFLFRQVNQKSNTSPDANIIQPICDGTIHSLSQGSLLDLFIRQLMIDRGTVTFLNSQTKYRLVEPISLTDEFESWTFDHFHGLLDFWLAIDSNIETNFPSPWTLNPDAHIDYIIVTQLTNADNDSSGKHSERPSTKSLENFIRDICRIQANGMFNTWYKALCTEENIATYAHLTNLNQKEWDRIGRLPMNALKTIKFYVDQEKQMVEERKTKKLSEDKTIENKPYSKAEIRANLHMIKLYFNRQLEDTDGIEIVPRLEAYCVDTAFQEMREEGYEDDGLFDEMKLFFQPLTVTEKELIINKNTLSTLYQEQVAEGMALKAEIEKLKQRFTEKDKKIKKLSNEIEQIIIKRDAAFIKYQSDLDKEENESLSKQLELNNIWETNGNFYYEKVTRKHAAGLTDYYIN</sequence>
<keyword evidence="1" id="KW-0175">Coiled coil</keyword>